<sequence>MDHNDRENPTNNYSVIDVLLGNKSRSTCDFVNDLLSIQSSTNTIVNETSFDCIVAMYIIYGYSVVLPPGESNITYEVHDKINLLIVKSKVFSFHEILGSNSEDKLNSVSTAKLSVNNDILNTESLIVNLKYNLEILIPDIVLIIEFSITIGCNKASFFACLQKNNKYIFWGFNPQDIRVENNNMDLITLDSSNLKDFFDLTVTKYINHEGTITSLNELSTHLVSYLSEYANFNTNTEDFYEILKNLYNYIKANVNSISQLFLKNVNKITASKVANIRKLNGLCVDKCYLDATSVKSILSHSYLDDAIIDFFNEFTQKYILKRYQRKNWVILNTFFLRKILQYEDSKEAYKNTWRWTKKFKRSLSLHDFIFIPMNQHGVHWSLIIIAYPKFAIRNKNKRYDKKASIIYLDSLGISKLDENISEMLKNYLRHVSRIICTYFHDQEFENKCKELRRNGFEFICNDTAWESVCSSRYTPLQQNGHDCGVYVIEYINHLIVHPSTFKQLIPKYIEDDSWTGNLCCKKWFTQGQINHRRGNMKEMLVFMKNNPEWSFNVDSIEFLMNKMLQNA</sequence>
<dbReference type="STRING" id="1537102.L0B1H1"/>
<evidence type="ECO:0000313" key="7">
    <source>
        <dbReference type="Proteomes" id="UP000031512"/>
    </source>
</evidence>
<keyword evidence="2" id="KW-0645">Protease</keyword>
<dbReference type="GO" id="GO:0016926">
    <property type="term" value="P:protein desumoylation"/>
    <property type="evidence" value="ECO:0007669"/>
    <property type="project" value="UniProtKB-ARBA"/>
</dbReference>
<evidence type="ECO:0000313" key="6">
    <source>
        <dbReference type="EMBL" id="AFZ81717.1"/>
    </source>
</evidence>
<dbReference type="InterPro" id="IPR003653">
    <property type="entry name" value="Peptidase_C48_C"/>
</dbReference>
<dbReference type="EMBL" id="CP001670">
    <property type="protein sequence ID" value="AFZ81717.1"/>
    <property type="molecule type" value="Genomic_DNA"/>
</dbReference>
<dbReference type="OrthoDB" id="360260at2759"/>
<name>L0B1H1_THEEQ</name>
<keyword evidence="7" id="KW-1185">Reference proteome</keyword>
<dbReference type="VEuPathDB" id="PiroplasmaDB:BEWA_011350"/>
<dbReference type="PROSITE" id="PS50600">
    <property type="entry name" value="ULP_PROTEASE"/>
    <property type="match status" value="1"/>
</dbReference>
<proteinExistence type="inferred from homology"/>
<evidence type="ECO:0000256" key="1">
    <source>
        <dbReference type="ARBA" id="ARBA00005234"/>
    </source>
</evidence>
<evidence type="ECO:0000256" key="2">
    <source>
        <dbReference type="ARBA" id="ARBA00022670"/>
    </source>
</evidence>
<dbReference type="AlphaFoldDB" id="L0B1H1"/>
<dbReference type="KEGG" id="beq:BEWA_011350"/>
<evidence type="ECO:0000256" key="4">
    <source>
        <dbReference type="ARBA" id="ARBA00022807"/>
    </source>
</evidence>
<keyword evidence="3" id="KW-0378">Hydrolase</keyword>
<dbReference type="InterPro" id="IPR038765">
    <property type="entry name" value="Papain-like_cys_pep_sf"/>
</dbReference>
<dbReference type="GeneID" id="15805609"/>
<dbReference type="GO" id="GO:0008234">
    <property type="term" value="F:cysteine-type peptidase activity"/>
    <property type="evidence" value="ECO:0007669"/>
    <property type="project" value="UniProtKB-KW"/>
</dbReference>
<dbReference type="Pfam" id="PF02902">
    <property type="entry name" value="Peptidase_C48"/>
    <property type="match status" value="1"/>
</dbReference>
<dbReference type="PANTHER" id="PTHR46915">
    <property type="entry name" value="UBIQUITIN-LIKE PROTEASE 4-RELATED"/>
    <property type="match status" value="1"/>
</dbReference>
<dbReference type="PANTHER" id="PTHR46915:SF2">
    <property type="entry name" value="UBIQUITIN-LIKE PROTEASE 4"/>
    <property type="match status" value="1"/>
</dbReference>
<dbReference type="GO" id="GO:0006508">
    <property type="term" value="P:proteolysis"/>
    <property type="evidence" value="ECO:0007669"/>
    <property type="project" value="UniProtKB-KW"/>
</dbReference>
<feature type="domain" description="Ubiquitin-like protease family profile" evidence="5">
    <location>
        <begin position="266"/>
        <end position="494"/>
    </location>
</feature>
<dbReference type="SUPFAM" id="SSF54001">
    <property type="entry name" value="Cysteine proteinases"/>
    <property type="match status" value="1"/>
</dbReference>
<gene>
    <name evidence="6" type="ORF">BEWA_011350</name>
</gene>
<protein>
    <recommendedName>
        <fullName evidence="5">Ubiquitin-like protease family profile domain-containing protein</fullName>
    </recommendedName>
</protein>
<keyword evidence="4" id="KW-0788">Thiol protease</keyword>
<dbReference type="eggNOG" id="KOG0779">
    <property type="taxonomic scope" value="Eukaryota"/>
</dbReference>
<dbReference type="RefSeq" id="XP_004831383.1">
    <property type="nucleotide sequence ID" value="XM_004831326.1"/>
</dbReference>
<accession>L0B1H1</accession>
<dbReference type="Proteomes" id="UP000031512">
    <property type="component" value="Chromosome 3"/>
</dbReference>
<reference evidence="6 7" key="1">
    <citation type="journal article" date="2012" name="BMC Genomics">
        <title>Comparative genomic analysis and phylogenetic position of Theileria equi.</title>
        <authorList>
            <person name="Kappmeyer L.S."/>
            <person name="Thiagarajan M."/>
            <person name="Herndon D.R."/>
            <person name="Ramsay J.D."/>
            <person name="Caler E."/>
            <person name="Djikeng A."/>
            <person name="Gillespie J.J."/>
            <person name="Lau A.O."/>
            <person name="Roalson E.H."/>
            <person name="Silva J.C."/>
            <person name="Silva M.G."/>
            <person name="Suarez C.E."/>
            <person name="Ueti M.W."/>
            <person name="Nene V.M."/>
            <person name="Mealey R.H."/>
            <person name="Knowles D.P."/>
            <person name="Brayton K.A."/>
        </authorList>
    </citation>
    <scope>NUCLEOTIDE SEQUENCE [LARGE SCALE GENOMIC DNA]</scope>
    <source>
        <strain evidence="6 7">WA</strain>
    </source>
</reference>
<evidence type="ECO:0000259" key="5">
    <source>
        <dbReference type="PROSITE" id="PS50600"/>
    </source>
</evidence>
<dbReference type="Gene3D" id="3.30.310.130">
    <property type="entry name" value="Ubiquitin-related"/>
    <property type="match status" value="1"/>
</dbReference>
<organism evidence="6 7">
    <name type="scientific">Theileria equi strain WA</name>
    <dbReference type="NCBI Taxonomy" id="1537102"/>
    <lineage>
        <taxon>Eukaryota</taxon>
        <taxon>Sar</taxon>
        <taxon>Alveolata</taxon>
        <taxon>Apicomplexa</taxon>
        <taxon>Aconoidasida</taxon>
        <taxon>Piroplasmida</taxon>
        <taxon>Theileriidae</taxon>
        <taxon>Theileria</taxon>
    </lineage>
</organism>
<evidence type="ECO:0000256" key="3">
    <source>
        <dbReference type="ARBA" id="ARBA00022801"/>
    </source>
</evidence>
<comment type="similarity">
    <text evidence="1">Belongs to the peptidase C48 family.</text>
</comment>
<dbReference type="Gene3D" id="1.10.418.20">
    <property type="match status" value="1"/>
</dbReference>